<feature type="region of interest" description="Disordered" evidence="1">
    <location>
        <begin position="710"/>
        <end position="729"/>
    </location>
</feature>
<gene>
    <name evidence="4" type="primary">KRBA1</name>
</gene>
<dbReference type="PANTHER" id="PTHR22740">
    <property type="entry name" value="PROTEIN KRBA1"/>
    <property type="match status" value="1"/>
</dbReference>
<feature type="compositionally biased region" description="Low complexity" evidence="1">
    <location>
        <begin position="997"/>
        <end position="1006"/>
    </location>
</feature>
<feature type="region of interest" description="Disordered" evidence="1">
    <location>
        <begin position="626"/>
        <end position="647"/>
    </location>
</feature>
<feature type="region of interest" description="Disordered" evidence="1">
    <location>
        <begin position="1"/>
        <end position="20"/>
    </location>
</feature>
<feature type="compositionally biased region" description="Low complexity" evidence="1">
    <location>
        <begin position="270"/>
        <end position="279"/>
    </location>
</feature>
<dbReference type="InterPro" id="IPR040095">
    <property type="entry name" value="KRBA1"/>
</dbReference>
<feature type="region of interest" description="Disordered" evidence="1">
    <location>
        <begin position="993"/>
        <end position="1079"/>
    </location>
</feature>
<feature type="region of interest" description="Disordered" evidence="1">
    <location>
        <begin position="744"/>
        <end position="822"/>
    </location>
</feature>
<feature type="region of interest" description="Disordered" evidence="1">
    <location>
        <begin position="1201"/>
        <end position="1337"/>
    </location>
</feature>
<dbReference type="RefSeq" id="XP_054848003.1">
    <property type="nucleotide sequence ID" value="XM_054992028.1"/>
</dbReference>
<reference evidence="4" key="1">
    <citation type="submission" date="2025-08" db="UniProtKB">
        <authorList>
            <consortium name="RefSeq"/>
        </authorList>
    </citation>
    <scope>IDENTIFICATION</scope>
    <source>
        <tissue evidence="4">Blood</tissue>
    </source>
</reference>
<dbReference type="InterPro" id="IPR029317">
    <property type="entry name" value="KRBA1_rpt"/>
</dbReference>
<feature type="region of interest" description="Disordered" evidence="1">
    <location>
        <begin position="1674"/>
        <end position="1712"/>
    </location>
</feature>
<feature type="region of interest" description="Disordered" evidence="1">
    <location>
        <begin position="425"/>
        <end position="544"/>
    </location>
</feature>
<evidence type="ECO:0000256" key="1">
    <source>
        <dbReference type="SAM" id="MobiDB-lite"/>
    </source>
</evidence>
<feature type="compositionally biased region" description="Polar residues" evidence="1">
    <location>
        <begin position="1122"/>
        <end position="1166"/>
    </location>
</feature>
<organism evidence="3 4">
    <name type="scientific">Eublepharis macularius</name>
    <name type="common">Leopard gecko</name>
    <name type="synonym">Cyrtodactylus macularius</name>
    <dbReference type="NCBI Taxonomy" id="481883"/>
    <lineage>
        <taxon>Eukaryota</taxon>
        <taxon>Metazoa</taxon>
        <taxon>Chordata</taxon>
        <taxon>Craniata</taxon>
        <taxon>Vertebrata</taxon>
        <taxon>Euteleostomi</taxon>
        <taxon>Lepidosauria</taxon>
        <taxon>Squamata</taxon>
        <taxon>Bifurcata</taxon>
        <taxon>Gekkota</taxon>
        <taxon>Eublepharidae</taxon>
        <taxon>Eublepharinae</taxon>
        <taxon>Eublepharis</taxon>
    </lineage>
</organism>
<evidence type="ECO:0000313" key="3">
    <source>
        <dbReference type="Proteomes" id="UP001190640"/>
    </source>
</evidence>
<dbReference type="Pfam" id="PF15287">
    <property type="entry name" value="KRBA1"/>
    <property type="match status" value="8"/>
</dbReference>
<feature type="compositionally biased region" description="Low complexity" evidence="1">
    <location>
        <begin position="800"/>
        <end position="815"/>
    </location>
</feature>
<dbReference type="InterPro" id="IPR001909">
    <property type="entry name" value="KRAB"/>
</dbReference>
<dbReference type="GeneID" id="129337995"/>
<dbReference type="Pfam" id="PF01352">
    <property type="entry name" value="KRAB"/>
    <property type="match status" value="1"/>
</dbReference>
<dbReference type="CDD" id="cd07765">
    <property type="entry name" value="KRAB_A-box"/>
    <property type="match status" value="1"/>
</dbReference>
<evidence type="ECO:0000313" key="4">
    <source>
        <dbReference type="RefSeq" id="XP_054848003.1"/>
    </source>
</evidence>
<feature type="compositionally biased region" description="Polar residues" evidence="1">
    <location>
        <begin position="1402"/>
        <end position="1412"/>
    </location>
</feature>
<feature type="compositionally biased region" description="Basic and acidic residues" evidence="1">
    <location>
        <begin position="317"/>
        <end position="340"/>
    </location>
</feature>
<feature type="region of interest" description="Disordered" evidence="1">
    <location>
        <begin position="159"/>
        <end position="231"/>
    </location>
</feature>
<feature type="compositionally biased region" description="Polar residues" evidence="1">
    <location>
        <begin position="1097"/>
        <end position="1108"/>
    </location>
</feature>
<feature type="compositionally biased region" description="Low complexity" evidence="1">
    <location>
        <begin position="746"/>
        <end position="755"/>
    </location>
</feature>
<feature type="compositionally biased region" description="Basic and acidic residues" evidence="1">
    <location>
        <begin position="1272"/>
        <end position="1284"/>
    </location>
</feature>
<dbReference type="PANTHER" id="PTHR22740:SF3">
    <property type="entry name" value="PROTEIN KRBA1"/>
    <property type="match status" value="1"/>
</dbReference>
<dbReference type="GO" id="GO:0006355">
    <property type="term" value="P:regulation of DNA-templated transcription"/>
    <property type="evidence" value="ECO:0007669"/>
    <property type="project" value="InterPro"/>
</dbReference>
<accession>A0AA97K0S4</accession>
<dbReference type="Gene3D" id="3.30.70.1820">
    <property type="entry name" value="L1 transposable element, RRM domain"/>
    <property type="match status" value="1"/>
</dbReference>
<feature type="compositionally biased region" description="Polar residues" evidence="1">
    <location>
        <begin position="1703"/>
        <end position="1712"/>
    </location>
</feature>
<feature type="compositionally biased region" description="Polar residues" evidence="1">
    <location>
        <begin position="359"/>
        <end position="371"/>
    </location>
</feature>
<sequence length="1712" mass="181924">MSFRDQGQAHGGGFTPVDTQEQVTFEDIAVRFSPEEWSMLEGWQKELHQEVMEENRALLLSLGQSVPSGEFSSLIRQQKVAVEGLSPRKIPSGGEDDECPFPEHAVELDGPWDIEDMKDEDAGCLSPSSDQEGECRSSLHLCALMKLVKEIPEFLYGHPAATAGGSEEDGENEGAAKTEAPTENWHPLSLESDSADAAGGLGSPPSPPGSSTLADCGDTRLHGLDTQDMATNTDDALARRLLKSEKGAPRDRLPQSGVLKSLTGVKPAASMAAAKADAALEQPSIHNRGEKVSAVGRPGPPEAPIDESLTCRATGNVEEKRTEPEAGAHLSEEAAVDPERQAFPSPQREVATNGLDPSLGTSGAASFSNGCTPKERRTPEAGSGRASCKNASRHCSPNGVQAAEEKPLQGLLKCLKDLIVHQPLHSHQAFRKVSTGGGREVSGHKRREVASGSPPVQVKTENSEEETPAREGSSPSVTPASSASTLRTGGRGGVRTPEREAGGPRAAVKMEPDSASPPLQGLDGLGRSLSTHTAAGRERTAEQSGALCVKIKTEEDAPLEILVGCLEEASEEERDLQAPLPNRHPAHSIREPGHWVPYSEEWSPATSPLHGLLNCLREIPVPSSNPAKMLAGKRGGGGKERRKGGRRGALELCDDQATLEKLCRVSSHSCVPPESTIFEPLVENLLPHEPGAKQTHLPLGRVAEWRKPEAGPGALQECREGLGTPPQGLERRWKELPVSTCSQLCSPGNSSSFSRSPDRLPRGTPEPGKWTQKEDGLGRNGPPLPGLERCLRELPPNMRSQPSSPALSSSFSGSSDGLHRWTPETGKWARKEEGLSQHRSPLPGLDSCPTALPRNPHSQCFLPGASSSLGSSSSGRCEPEMGKWSAKEEAAIHPRIPPLQGLENCLKDIPVSGNSLQDCLAATTDFCTQKLRRTDAESRQLWAGGGPKESLPQCPASISGCANGGAEAGVESSPLHRLMSCLKEVPIQRPSYLDTPSVSSASSSCSETEQDRHSPGSTAWWDSGQDNSQVSDVEGAVGQKRAGSRRSPSTSLPSEQERGFPCPPEPELVKTGTRSASPLRGVENCLTGLAAIQQLRSSSPAAGAQTQGGRIPRGPTAGTAGSRATSVAGSILTQNPQSSPKETTASPLIPSDTLTPDSFDSPSAEQNCLEGPDQNLFTEVKRKAAARNARLRSLADDLAEMAADPHRHSKLPACNAVGSAKPREQDTQKGTSSMDEERLIKSSPLQGLLRCLKEITAKGPDPRSRSASSTRGETRRLQTKEDTGSGRASQESAGSCVEGSSTGRASPASPPLSSPWREALATSPAPEAGGGHRGEPWGVASISTPLCAEGRWAGASGNGSVCVLNESSQSLSIQRQSDSRSPKSGMKRSLLTAKGGDPQIPGASSCTFSSQGGAEPGNPPKKRCPSLDQPPPLYSWGRGNTQERPAENGAVGLVLSQKLDRLSEDMSAICRDVSRLQSHVDRLEQDARGWVLELAALRMENRCLSEYVRRMESRCRTLENRSRRNNLRILGLPEGVEGSDAVSFLQKTLPAMLGLLLDSPPLEIESARRVQGGVSWDPNGRPRALVFRLLRFADKAAILQAARTRPVSYAGAQVSILPDFCSSPSQRRRFPFGTFRRTRWAADLCFAARHSSCYARPQGLRGSLACSGPLAGEREGRASKGTGTGNWDTDPLTGPAGHGICHSTGSPEQHSL</sequence>
<dbReference type="KEGG" id="emc:129337995"/>
<feature type="region of interest" description="Disordered" evidence="1">
    <location>
        <begin position="1368"/>
        <end position="1447"/>
    </location>
</feature>
<dbReference type="CTD" id="84626"/>
<feature type="compositionally biased region" description="Basic and acidic residues" evidence="1">
    <location>
        <begin position="496"/>
        <end position="512"/>
    </location>
</feature>
<protein>
    <submittedName>
        <fullName evidence="4">Protein KRBA1 isoform X1</fullName>
    </submittedName>
</protein>
<feature type="region of interest" description="Disordered" evidence="1">
    <location>
        <begin position="270"/>
        <end position="401"/>
    </location>
</feature>
<keyword evidence="3" id="KW-1185">Reference proteome</keyword>
<feature type="compositionally biased region" description="Polar residues" evidence="1">
    <location>
        <begin position="1286"/>
        <end position="1304"/>
    </location>
</feature>
<evidence type="ECO:0000259" key="2">
    <source>
        <dbReference type="PROSITE" id="PS50805"/>
    </source>
</evidence>
<feature type="compositionally biased region" description="Low complexity" evidence="1">
    <location>
        <begin position="473"/>
        <end position="488"/>
    </location>
</feature>
<proteinExistence type="predicted"/>
<name>A0AA97K0S4_EUBMA</name>
<dbReference type="PROSITE" id="PS50805">
    <property type="entry name" value="KRAB"/>
    <property type="match status" value="1"/>
</dbReference>
<feature type="region of interest" description="Disordered" evidence="1">
    <location>
        <begin position="1097"/>
        <end position="1173"/>
    </location>
</feature>
<dbReference type="Proteomes" id="UP001190640">
    <property type="component" value="Chromosome 11"/>
</dbReference>
<dbReference type="InterPro" id="IPR036051">
    <property type="entry name" value="KRAB_dom_sf"/>
</dbReference>
<dbReference type="Gene3D" id="6.10.140.140">
    <property type="match status" value="1"/>
</dbReference>
<feature type="domain" description="KRAB" evidence="2">
    <location>
        <begin position="23"/>
        <end position="96"/>
    </location>
</feature>
<dbReference type="SMART" id="SM01258">
    <property type="entry name" value="KRBA1"/>
    <property type="match status" value="7"/>
</dbReference>
<feature type="compositionally biased region" description="Polar residues" evidence="1">
    <location>
        <begin position="389"/>
        <end position="399"/>
    </location>
</feature>
<dbReference type="SUPFAM" id="SSF109640">
    <property type="entry name" value="KRAB domain (Kruppel-associated box)"/>
    <property type="match status" value="1"/>
</dbReference>
<feature type="compositionally biased region" description="Basic and acidic residues" evidence="1">
    <location>
        <begin position="1251"/>
        <end position="1264"/>
    </location>
</feature>
<dbReference type="SMART" id="SM00349">
    <property type="entry name" value="KRAB"/>
    <property type="match status" value="1"/>
</dbReference>